<evidence type="ECO:0000313" key="2">
    <source>
        <dbReference type="EMBL" id="MDT7043918.1"/>
    </source>
</evidence>
<dbReference type="EMBL" id="JAQOUE010000002">
    <property type="protein sequence ID" value="MDT7043918.1"/>
    <property type="molecule type" value="Genomic_DNA"/>
</dbReference>
<evidence type="ECO:0000313" key="3">
    <source>
        <dbReference type="Proteomes" id="UP001250932"/>
    </source>
</evidence>
<comment type="caution">
    <text evidence="2">The sequence shown here is derived from an EMBL/GenBank/DDBJ whole genome shotgun (WGS) entry which is preliminary data.</text>
</comment>
<accession>A0ABU3KC98</accession>
<sequence length="177" mass="19885">MRKVTNQFIPPQFEDARKKSYVHELTLQDLTNGVIHKGAIAFNTNHAVIFSDSHPRGISREEFLSQLPPGIRSIAQQALDTFLRLHPILNAAVDGCRPYPSQVTYGTDDEFDKIEMGRITYRDLANQFNNTPNPSSPLIRHTNGKSGGYYDPRTEGKQVSYHAINPLNFFEAGSVNP</sequence>
<protein>
    <recommendedName>
        <fullName evidence="4">KTSC domain-containing protein</fullName>
    </recommendedName>
</protein>
<name>A0ABU3KC98_9BACT</name>
<dbReference type="Proteomes" id="UP001250932">
    <property type="component" value="Unassembled WGS sequence"/>
</dbReference>
<feature type="region of interest" description="Disordered" evidence="1">
    <location>
        <begin position="129"/>
        <end position="154"/>
    </location>
</feature>
<evidence type="ECO:0000256" key="1">
    <source>
        <dbReference type="SAM" id="MobiDB-lite"/>
    </source>
</evidence>
<proteinExistence type="predicted"/>
<dbReference type="RefSeq" id="WP_313834504.1">
    <property type="nucleotide sequence ID" value="NZ_JAQOUE010000002.1"/>
</dbReference>
<keyword evidence="3" id="KW-1185">Reference proteome</keyword>
<reference evidence="2 3" key="1">
    <citation type="journal article" date="2023" name="ISME J.">
        <title>Cultivation and genomic characterization of novel and ubiquitous marine nitrite-oxidizing bacteria from the Nitrospirales.</title>
        <authorList>
            <person name="Mueller A.J."/>
            <person name="Daebeler A."/>
            <person name="Herbold C.W."/>
            <person name="Kirkegaard R.H."/>
            <person name="Daims H."/>
        </authorList>
    </citation>
    <scope>NUCLEOTIDE SEQUENCE [LARGE SCALE GENOMIC DNA]</scope>
    <source>
        <strain evidence="2 3">EB</strain>
    </source>
</reference>
<evidence type="ECO:0008006" key="4">
    <source>
        <dbReference type="Google" id="ProtNLM"/>
    </source>
</evidence>
<gene>
    <name evidence="2" type="ORF">PPG34_16320</name>
</gene>
<organism evidence="2 3">
    <name type="scientific">Candidatus Nitronereus thalassa</name>
    <dbReference type="NCBI Taxonomy" id="3020898"/>
    <lineage>
        <taxon>Bacteria</taxon>
        <taxon>Pseudomonadati</taxon>
        <taxon>Nitrospirota</taxon>
        <taxon>Nitrospiria</taxon>
        <taxon>Nitrospirales</taxon>
        <taxon>Nitrospiraceae</taxon>
        <taxon>Candidatus Nitronereus</taxon>
    </lineage>
</organism>